<keyword evidence="1" id="KW-0732">Signal</keyword>
<feature type="signal peptide" evidence="1">
    <location>
        <begin position="1"/>
        <end position="19"/>
    </location>
</feature>
<dbReference type="CDD" id="cd10527">
    <property type="entry name" value="SET_LSMT"/>
    <property type="match status" value="1"/>
</dbReference>
<dbReference type="InterPro" id="IPR050600">
    <property type="entry name" value="SETD3_SETD6_MTase"/>
</dbReference>
<name>A0ABY8URS3_TETOB</name>
<dbReference type="SUPFAM" id="SSF82199">
    <property type="entry name" value="SET domain"/>
    <property type="match status" value="1"/>
</dbReference>
<evidence type="ECO:0000313" key="3">
    <source>
        <dbReference type="Proteomes" id="UP001244341"/>
    </source>
</evidence>
<accession>A0ABY8URS3</accession>
<dbReference type="Gene3D" id="3.90.1410.10">
    <property type="entry name" value="set domain protein methyltransferase, domain 1"/>
    <property type="match status" value="1"/>
</dbReference>
<feature type="chain" id="PRO_5045426853" description="SET domain-containing protein" evidence="1">
    <location>
        <begin position="20"/>
        <end position="452"/>
    </location>
</feature>
<dbReference type="Proteomes" id="UP001244341">
    <property type="component" value="Chromosome 17b"/>
</dbReference>
<dbReference type="EMBL" id="CP126224">
    <property type="protein sequence ID" value="WIA24040.1"/>
    <property type="molecule type" value="Genomic_DNA"/>
</dbReference>
<gene>
    <name evidence="2" type="ORF">OEZ85_013658</name>
</gene>
<proteinExistence type="predicted"/>
<evidence type="ECO:0008006" key="4">
    <source>
        <dbReference type="Google" id="ProtNLM"/>
    </source>
</evidence>
<sequence length="452" mass="49148">MLFWVVCMLALAWPHAVSAAAKPAAAAAYQQPSADGLPGVHNKASDALLRWVRSNGGQVHVAVRVVPGRGRGTFAAWDLEPGDVLASIPVELVYAANYSLGAGFESAGPMLVLDMADPSSFWQPYFSSLPKPGQVLSKELMPQSYSPIIQDENTEAAIRLLQDNIEQYCRLLQPAFDKLQMEANVTRCAHGTALLSTRTFSYNSQEVLLPIVDLANHDNACLHTHRVEPCDVEAGNKQREEGLPAPEIPPSFASGAVTPAETEDTEAAAACSDKGGQHVAGSCKGDLYSKQSRGASGICIVWRAETAVAKGGELCNNYGLLLQDNTVLQYGFLQAGDIALELSMLDRPEHSQKFEEVWDKPKSTWGQPLPHKFTGTAQDIQAEVQRLSERLQALRAGDAAVAGIKVHSDDPGGKMLPMLLEWRQQRLHAIKLELQRLADLREDLRLDAIDEL</sequence>
<dbReference type="PANTHER" id="PTHR13271">
    <property type="entry name" value="UNCHARACTERIZED PUTATIVE METHYLTRANSFERASE"/>
    <property type="match status" value="1"/>
</dbReference>
<organism evidence="2 3">
    <name type="scientific">Tetradesmus obliquus</name>
    <name type="common">Green alga</name>
    <name type="synonym">Acutodesmus obliquus</name>
    <dbReference type="NCBI Taxonomy" id="3088"/>
    <lineage>
        <taxon>Eukaryota</taxon>
        <taxon>Viridiplantae</taxon>
        <taxon>Chlorophyta</taxon>
        <taxon>core chlorophytes</taxon>
        <taxon>Chlorophyceae</taxon>
        <taxon>CS clade</taxon>
        <taxon>Sphaeropleales</taxon>
        <taxon>Scenedesmaceae</taxon>
        <taxon>Tetradesmus</taxon>
    </lineage>
</organism>
<keyword evidence="3" id="KW-1185">Reference proteome</keyword>
<reference evidence="2 3" key="1">
    <citation type="submission" date="2023-05" db="EMBL/GenBank/DDBJ databases">
        <title>A 100% complete, gapless, phased diploid assembly of the Scenedesmus obliquus UTEX 3031 genome.</title>
        <authorList>
            <person name="Biondi T.C."/>
            <person name="Hanschen E.R."/>
            <person name="Kwon T."/>
            <person name="Eng W."/>
            <person name="Kruse C.P.S."/>
            <person name="Koehler S.I."/>
            <person name="Kunde Y."/>
            <person name="Gleasner C.D."/>
            <person name="You Mak K.T."/>
            <person name="Polle J."/>
            <person name="Hovde B.T."/>
            <person name="Starkenburg S.R."/>
        </authorList>
    </citation>
    <scope>NUCLEOTIDE SEQUENCE [LARGE SCALE GENOMIC DNA]</scope>
    <source>
        <strain evidence="2 3">DOE0152z</strain>
    </source>
</reference>
<evidence type="ECO:0000256" key="1">
    <source>
        <dbReference type="SAM" id="SignalP"/>
    </source>
</evidence>
<protein>
    <recommendedName>
        <fullName evidence="4">SET domain-containing protein</fullName>
    </recommendedName>
</protein>
<evidence type="ECO:0000313" key="2">
    <source>
        <dbReference type="EMBL" id="WIA24040.1"/>
    </source>
</evidence>
<dbReference type="InterPro" id="IPR046341">
    <property type="entry name" value="SET_dom_sf"/>
</dbReference>